<dbReference type="PROSITE" id="PS50011">
    <property type="entry name" value="PROTEIN_KINASE_DOM"/>
    <property type="match status" value="1"/>
</dbReference>
<dbReference type="InterPro" id="IPR011009">
    <property type="entry name" value="Kinase-like_dom_sf"/>
</dbReference>
<dbReference type="Gene3D" id="1.10.510.10">
    <property type="entry name" value="Transferase(Phosphotransferase) domain 1"/>
    <property type="match status" value="1"/>
</dbReference>
<dbReference type="Proteomes" id="UP000242519">
    <property type="component" value="Unassembled WGS sequence"/>
</dbReference>
<reference evidence="6 7" key="1">
    <citation type="submission" date="2017-04" db="EMBL/GenBank/DDBJ databases">
        <title>Draft genome sequence of Marssonina coronaria NL1: causal agent of apple blotch.</title>
        <authorList>
            <person name="Cheng Q."/>
        </authorList>
    </citation>
    <scope>NUCLEOTIDE SEQUENCE [LARGE SCALE GENOMIC DNA]</scope>
    <source>
        <strain evidence="6 7">NL1</strain>
    </source>
</reference>
<organism evidence="6 7">
    <name type="scientific">Diplocarpon coronariae</name>
    <dbReference type="NCBI Taxonomy" id="2795749"/>
    <lineage>
        <taxon>Eukaryota</taxon>
        <taxon>Fungi</taxon>
        <taxon>Dikarya</taxon>
        <taxon>Ascomycota</taxon>
        <taxon>Pezizomycotina</taxon>
        <taxon>Leotiomycetes</taxon>
        <taxon>Helotiales</taxon>
        <taxon>Drepanopezizaceae</taxon>
        <taxon>Diplocarpon</taxon>
    </lineage>
</organism>
<dbReference type="InterPro" id="IPR008271">
    <property type="entry name" value="Ser/Thr_kinase_AS"/>
</dbReference>
<feature type="domain" description="Protein kinase" evidence="5">
    <location>
        <begin position="27"/>
        <end position="370"/>
    </location>
</feature>
<keyword evidence="2" id="KW-0547">Nucleotide-binding</keyword>
<dbReference type="GO" id="GO:0004674">
    <property type="term" value="F:protein serine/threonine kinase activity"/>
    <property type="evidence" value="ECO:0007669"/>
    <property type="project" value="TreeGrafter"/>
</dbReference>
<dbReference type="PANTHER" id="PTHR43671:SF106">
    <property type="entry name" value="NIMA-LIKE KINASE"/>
    <property type="match status" value="1"/>
</dbReference>
<keyword evidence="7" id="KW-1185">Reference proteome</keyword>
<dbReference type="STRING" id="503106.A0A218Z5J0"/>
<proteinExistence type="predicted"/>
<dbReference type="InterPro" id="IPR050660">
    <property type="entry name" value="NEK_Ser/Thr_kinase"/>
</dbReference>
<keyword evidence="3" id="KW-0418">Kinase</keyword>
<evidence type="ECO:0000256" key="1">
    <source>
        <dbReference type="ARBA" id="ARBA00022679"/>
    </source>
</evidence>
<gene>
    <name evidence="6" type="ORF">B2J93_3440</name>
</gene>
<comment type="caution">
    <text evidence="6">The sequence shown here is derived from an EMBL/GenBank/DDBJ whole genome shotgun (WGS) entry which is preliminary data.</text>
</comment>
<dbReference type="InParanoid" id="A0A218Z5J0"/>
<protein>
    <recommendedName>
        <fullName evidence="5">Protein kinase domain-containing protein</fullName>
    </recommendedName>
</protein>
<dbReference type="SMART" id="SM00220">
    <property type="entry name" value="S_TKc"/>
    <property type="match status" value="1"/>
</dbReference>
<keyword evidence="4" id="KW-0067">ATP-binding</keyword>
<dbReference type="PROSITE" id="PS00108">
    <property type="entry name" value="PROTEIN_KINASE_ST"/>
    <property type="match status" value="1"/>
</dbReference>
<evidence type="ECO:0000256" key="2">
    <source>
        <dbReference type="ARBA" id="ARBA00022741"/>
    </source>
</evidence>
<dbReference type="OrthoDB" id="310217at2759"/>
<keyword evidence="1" id="KW-0808">Transferase</keyword>
<dbReference type="InterPro" id="IPR000719">
    <property type="entry name" value="Prot_kinase_dom"/>
</dbReference>
<dbReference type="PANTHER" id="PTHR43671">
    <property type="entry name" value="SERINE/THREONINE-PROTEIN KINASE NEK"/>
    <property type="match status" value="1"/>
</dbReference>
<dbReference type="EMBL" id="MZNU01000204">
    <property type="protein sequence ID" value="OWP02860.1"/>
    <property type="molecule type" value="Genomic_DNA"/>
</dbReference>
<dbReference type="SUPFAM" id="SSF56112">
    <property type="entry name" value="Protein kinase-like (PK-like)"/>
    <property type="match status" value="1"/>
</dbReference>
<evidence type="ECO:0000259" key="5">
    <source>
        <dbReference type="PROSITE" id="PS50011"/>
    </source>
</evidence>
<evidence type="ECO:0000256" key="4">
    <source>
        <dbReference type="ARBA" id="ARBA00022840"/>
    </source>
</evidence>
<evidence type="ECO:0000313" key="7">
    <source>
        <dbReference type="Proteomes" id="UP000242519"/>
    </source>
</evidence>
<accession>A0A218Z5J0</accession>
<dbReference type="Pfam" id="PF00069">
    <property type="entry name" value="Pkinase"/>
    <property type="match status" value="1"/>
</dbReference>
<dbReference type="AlphaFoldDB" id="A0A218Z5J0"/>
<sequence length="561" mass="60781">MLAFRPQDEAAFLASEPTWKNRIGQGWHGTKLLGKGSFGVTGLWEYLGDDPKAPALKQVVVKQSQFKEYELGSKSGKTTLDEGNLGLMIAGINARHIVRQYGGNRLGDRFAHMEEVVKIFLEYCPGGDLNQFIPGRAGESRSTKIAPEPLSEMDAWAIFNCLALGVHALDRRSENTFDNIVWEDDEELMHCDLKCDNVFLGFRDQDHDRLPIAKIGDFGEAKMVPSQDLQDDEYGGTYSDRGAPAFKPPEETPEWPFGPWQKTGIPLEHPRKGTCSNIWQVGAIMNSLLLQENFDFNPERCDDPRDPRTARSSLAERGTTLALELNHSIRLNTGEGAERYSKSLRMLIQECLLREAPLRPTSTQLANDTLQGLNVVMSSVLLLTRRTGLSGLQGLPAGLPNIPMRPTGFQDPEPPTSFLVEHRAWDDAFAAAQATTGTRLGGFVTPSAGPVSALAGSAAVSAASSAANSAANIAGSLAGFGLKYLTNRVAKVDPGDGSMAGMASGYLGKAHRAPKTNANANAKPPGSGRPVIPLITPPIANFQVDEPGYVVVNMNYKIARP</sequence>
<evidence type="ECO:0000256" key="3">
    <source>
        <dbReference type="ARBA" id="ARBA00022777"/>
    </source>
</evidence>
<name>A0A218Z5J0_9HELO</name>
<dbReference type="GO" id="GO:0005524">
    <property type="term" value="F:ATP binding"/>
    <property type="evidence" value="ECO:0007669"/>
    <property type="project" value="UniProtKB-KW"/>
</dbReference>
<evidence type="ECO:0000313" key="6">
    <source>
        <dbReference type="EMBL" id="OWP02860.1"/>
    </source>
</evidence>